<evidence type="ECO:0000313" key="4">
    <source>
        <dbReference type="Proteomes" id="UP001302949"/>
    </source>
</evidence>
<feature type="chain" id="PRO_5046354697" evidence="1">
    <location>
        <begin position="23"/>
        <end position="894"/>
    </location>
</feature>
<feature type="domain" description="CBM6" evidence="2">
    <location>
        <begin position="752"/>
        <end position="891"/>
    </location>
</feature>
<keyword evidence="1" id="KW-0732">Signal</keyword>
<gene>
    <name evidence="3" type="ORF">VB248_15515</name>
</gene>
<dbReference type="InterPro" id="IPR008979">
    <property type="entry name" value="Galactose-bd-like_sf"/>
</dbReference>
<organism evidence="3 4">
    <name type="scientific">Arcicella rigui</name>
    <dbReference type="NCBI Taxonomy" id="797020"/>
    <lineage>
        <taxon>Bacteria</taxon>
        <taxon>Pseudomonadati</taxon>
        <taxon>Bacteroidota</taxon>
        <taxon>Cytophagia</taxon>
        <taxon>Cytophagales</taxon>
        <taxon>Flectobacillaceae</taxon>
        <taxon>Arcicella</taxon>
    </lineage>
</organism>
<keyword evidence="4" id="KW-1185">Reference proteome</keyword>
<dbReference type="InterPro" id="IPR005084">
    <property type="entry name" value="CBM6"/>
</dbReference>
<dbReference type="Pfam" id="PF17389">
    <property type="entry name" value="Bac_rhamnosid6H"/>
    <property type="match status" value="1"/>
</dbReference>
<accession>A0ABU5QDX0</accession>
<dbReference type="SUPFAM" id="SSF49785">
    <property type="entry name" value="Galactose-binding domain-like"/>
    <property type="match status" value="1"/>
</dbReference>
<dbReference type="InterPro" id="IPR008928">
    <property type="entry name" value="6-hairpin_glycosidase_sf"/>
</dbReference>
<dbReference type="RefSeq" id="WP_323297714.1">
    <property type="nucleotide sequence ID" value="NZ_JAYFUM010000018.1"/>
</dbReference>
<dbReference type="Proteomes" id="UP001302949">
    <property type="component" value="Unassembled WGS sequence"/>
</dbReference>
<proteinExistence type="predicted"/>
<sequence length="894" mass="99606">MKKSTKVFILLLATTTIQNVMAQKIPKAIYQNKSYSITADGVRQGKFSGKILSASQITSDYKSPAQEYLNPSITFKFSINGKDNEMIAGQDHHFNCIAKDGKASTPIITFGKQYVDNTKVPEGVFLKEGTLLTIKVDCRAIIAEMNSKGFYTTFNGDKIFKDDFHGIYVAGGTSPLIWDFNSLHGHDELKLSDSDNDGIYEVTLRLGASEQSKIASEWKLSKDISSFPQYQSQYPISDALYKLATEEMLNAIEKDSTLRTGKEWAGVWTRDVSYSIILSMAHLQPQVAMNSLLRKVKNERIIQDTGTGGAYPASTDRMIWAVAAWEIYKVTGDKNWLNRIYAIIKNSIEDDLKNIYDAETGLAKGESSFLDWREQTYPLWMQPADIYESECLGTNAVHYQANIVLAKMATIIGDKSIAEKHQQIASKIKNGINKYLWLTDKGYYGQFLYGRNHKILSPKAEALGEALCVLFGITETPNQAKVIANTPVTDFGINCIFPQIPGIPPYHNNAVWPFVETYWALAAAKAGNEASVLKSIAAIYRPATLFLTNKENFVAENGDYAGTQINSSNMLWSLSGNLALVHKIFFGIEFKDEALAFHPFVPKALTGIRHLTNFRYRNAILNIELQGHGNRIRKFLLDGKPTEALIPSSLEGNHKITIFLENNVLPSTINHQKVLFAPVMPLVSLEQNKLVWQKIAGVSSYQILKNGVVLAKTTQTSFTIVPEQVAEYQVIAIDKQGISSFASEPLLVAPTTSIQNYPLVNFAPKSSKNYQGATSNGFVEISKQTNTQIAISINIPTDGWYSLDIRYANGNGPVNTENKCAIRTCSIEEKQIGTFVFPQRGKNEWSAWGMSNAIQTKLTKGKHIIKIHFETANENMNGDINEAILDYLRIVKLK</sequence>
<protein>
    <submittedName>
        <fullName evidence="3">Glycogen debranching protein</fullName>
    </submittedName>
</protein>
<feature type="signal peptide" evidence="1">
    <location>
        <begin position="1"/>
        <end position="22"/>
    </location>
</feature>
<evidence type="ECO:0000313" key="3">
    <source>
        <dbReference type="EMBL" id="MEA5140559.1"/>
    </source>
</evidence>
<dbReference type="Gene3D" id="1.50.10.10">
    <property type="match status" value="1"/>
</dbReference>
<name>A0ABU5QDX0_9BACT</name>
<dbReference type="Gene3D" id="2.60.420.10">
    <property type="entry name" value="Maltose phosphorylase, domain 3"/>
    <property type="match status" value="1"/>
</dbReference>
<dbReference type="InterPro" id="IPR035396">
    <property type="entry name" value="Bac_rhamnosid6H"/>
</dbReference>
<evidence type="ECO:0000259" key="2">
    <source>
        <dbReference type="PROSITE" id="PS51175"/>
    </source>
</evidence>
<comment type="caution">
    <text evidence="3">The sequence shown here is derived from an EMBL/GenBank/DDBJ whole genome shotgun (WGS) entry which is preliminary data.</text>
</comment>
<dbReference type="PROSITE" id="PS51175">
    <property type="entry name" value="CBM6"/>
    <property type="match status" value="1"/>
</dbReference>
<dbReference type="Pfam" id="PF03633">
    <property type="entry name" value="Glyco_hydro_65C"/>
    <property type="match status" value="1"/>
</dbReference>
<dbReference type="InterPro" id="IPR012341">
    <property type="entry name" value="6hp_glycosidase-like_sf"/>
</dbReference>
<dbReference type="InterPro" id="IPR005194">
    <property type="entry name" value="Glyco_hydro_65_C"/>
</dbReference>
<evidence type="ECO:0000256" key="1">
    <source>
        <dbReference type="SAM" id="SignalP"/>
    </source>
</evidence>
<dbReference type="SUPFAM" id="SSF48208">
    <property type="entry name" value="Six-hairpin glycosidases"/>
    <property type="match status" value="1"/>
</dbReference>
<dbReference type="Gene3D" id="2.60.120.260">
    <property type="entry name" value="Galactose-binding domain-like"/>
    <property type="match status" value="1"/>
</dbReference>
<dbReference type="EMBL" id="JAYFUM010000018">
    <property type="protein sequence ID" value="MEA5140559.1"/>
    <property type="molecule type" value="Genomic_DNA"/>
</dbReference>
<reference evidence="3 4" key="1">
    <citation type="submission" date="2023-12" db="EMBL/GenBank/DDBJ databases">
        <title>Novel species of the genus Arcicella isolated from rivers.</title>
        <authorList>
            <person name="Lu H."/>
        </authorList>
    </citation>
    <scope>NUCLEOTIDE SEQUENCE [LARGE SCALE GENOMIC DNA]</scope>
    <source>
        <strain evidence="3 4">KCTC 23307</strain>
    </source>
</reference>